<dbReference type="SMART" id="SM00014">
    <property type="entry name" value="acidPPc"/>
    <property type="match status" value="1"/>
</dbReference>
<dbReference type="InterPro" id="IPR000326">
    <property type="entry name" value="PAP2/HPO"/>
</dbReference>
<evidence type="ECO:0000256" key="3">
    <source>
        <dbReference type="ARBA" id="ARBA00022692"/>
    </source>
</evidence>
<keyword evidence="3 7" id="KW-0812">Transmembrane</keyword>
<reference evidence="10" key="1">
    <citation type="journal article" date="2019" name="Int. J. Syst. Evol. Microbiol.">
        <title>The Global Catalogue of Microorganisms (GCM) 10K type strain sequencing project: providing services to taxonomists for standard genome sequencing and annotation.</title>
        <authorList>
            <consortium name="The Broad Institute Genomics Platform"/>
            <consortium name="The Broad Institute Genome Sequencing Center for Infectious Disease"/>
            <person name="Wu L."/>
            <person name="Ma J."/>
        </authorList>
    </citation>
    <scope>NUCLEOTIDE SEQUENCE [LARGE SCALE GENOMIC DNA]</scope>
    <source>
        <strain evidence="10">ZS-35-S2</strain>
    </source>
</reference>
<feature type="transmembrane region" description="Helical" evidence="7">
    <location>
        <begin position="91"/>
        <end position="110"/>
    </location>
</feature>
<dbReference type="Proteomes" id="UP001596203">
    <property type="component" value="Unassembled WGS sequence"/>
</dbReference>
<dbReference type="PANTHER" id="PTHR14969">
    <property type="entry name" value="SPHINGOSINE-1-PHOSPHATE PHOSPHOHYDROLASE"/>
    <property type="match status" value="1"/>
</dbReference>
<feature type="transmembrane region" description="Helical" evidence="7">
    <location>
        <begin position="193"/>
        <end position="211"/>
    </location>
</feature>
<evidence type="ECO:0000256" key="4">
    <source>
        <dbReference type="ARBA" id="ARBA00022801"/>
    </source>
</evidence>
<keyword evidence="5 7" id="KW-1133">Transmembrane helix</keyword>
<gene>
    <name evidence="9" type="ORF">ACFP2T_30255</name>
</gene>
<keyword evidence="2" id="KW-1003">Cell membrane</keyword>
<sequence length="239" mass="24280">MTVLRRILLALPVLVLGAVVVVLLAPGGLGDPGPQVVTDGPSAEAYRDVVGVAGNLPGWLHGLGEYGATGGLVVLIGLVCWVGWSGWRRRTPIWVGALLVSAAAVLAYLVSEALKLVVDQERPCRAFGEVTTWISCPPGGDWSFPSNHSTVAGALAAGLVLLVPRLGLVVAVPVAVAVAALRVLAGVHYPHDVVAGLLLGASTSIVLLLVLSPAGALPRTGARIPAGLPGDGVPTPGRR</sequence>
<feature type="transmembrane region" description="Helical" evidence="7">
    <location>
        <begin position="66"/>
        <end position="84"/>
    </location>
</feature>
<proteinExistence type="predicted"/>
<keyword evidence="4" id="KW-0378">Hydrolase</keyword>
<organism evidence="9 10">
    <name type="scientific">Plantactinospora solaniradicis</name>
    <dbReference type="NCBI Taxonomy" id="1723736"/>
    <lineage>
        <taxon>Bacteria</taxon>
        <taxon>Bacillati</taxon>
        <taxon>Actinomycetota</taxon>
        <taxon>Actinomycetes</taxon>
        <taxon>Micromonosporales</taxon>
        <taxon>Micromonosporaceae</taxon>
        <taxon>Plantactinospora</taxon>
    </lineage>
</organism>
<evidence type="ECO:0000313" key="9">
    <source>
        <dbReference type="EMBL" id="MFC6020440.1"/>
    </source>
</evidence>
<dbReference type="EMBL" id="JBHSPR010000032">
    <property type="protein sequence ID" value="MFC6020440.1"/>
    <property type="molecule type" value="Genomic_DNA"/>
</dbReference>
<comment type="caution">
    <text evidence="9">The sequence shown here is derived from an EMBL/GenBank/DDBJ whole genome shotgun (WGS) entry which is preliminary data.</text>
</comment>
<feature type="transmembrane region" description="Helical" evidence="7">
    <location>
        <begin position="151"/>
        <end position="181"/>
    </location>
</feature>
<protein>
    <submittedName>
        <fullName evidence="9">Phosphatase PAP2 family protein</fullName>
    </submittedName>
</protein>
<evidence type="ECO:0000256" key="6">
    <source>
        <dbReference type="ARBA" id="ARBA00023136"/>
    </source>
</evidence>
<evidence type="ECO:0000313" key="10">
    <source>
        <dbReference type="Proteomes" id="UP001596203"/>
    </source>
</evidence>
<evidence type="ECO:0000259" key="8">
    <source>
        <dbReference type="SMART" id="SM00014"/>
    </source>
</evidence>
<dbReference type="RefSeq" id="WP_377427632.1">
    <property type="nucleotide sequence ID" value="NZ_JBHSPR010000032.1"/>
</dbReference>
<dbReference type="Gene3D" id="1.20.144.10">
    <property type="entry name" value="Phosphatidic acid phosphatase type 2/haloperoxidase"/>
    <property type="match status" value="1"/>
</dbReference>
<evidence type="ECO:0000256" key="7">
    <source>
        <dbReference type="SAM" id="Phobius"/>
    </source>
</evidence>
<evidence type="ECO:0000256" key="2">
    <source>
        <dbReference type="ARBA" id="ARBA00022475"/>
    </source>
</evidence>
<keyword evidence="6 7" id="KW-0472">Membrane</keyword>
<dbReference type="Pfam" id="PF01569">
    <property type="entry name" value="PAP2"/>
    <property type="match status" value="1"/>
</dbReference>
<dbReference type="InterPro" id="IPR036938">
    <property type="entry name" value="PAP2/HPO_sf"/>
</dbReference>
<dbReference type="SUPFAM" id="SSF48317">
    <property type="entry name" value="Acid phosphatase/Vanadium-dependent haloperoxidase"/>
    <property type="match status" value="1"/>
</dbReference>
<evidence type="ECO:0000256" key="5">
    <source>
        <dbReference type="ARBA" id="ARBA00022989"/>
    </source>
</evidence>
<name>A0ABW1KF86_9ACTN</name>
<comment type="subcellular location">
    <subcellularLocation>
        <location evidence="1">Cell membrane</location>
        <topology evidence="1">Multi-pass membrane protein</topology>
    </subcellularLocation>
</comment>
<evidence type="ECO:0000256" key="1">
    <source>
        <dbReference type="ARBA" id="ARBA00004651"/>
    </source>
</evidence>
<keyword evidence="10" id="KW-1185">Reference proteome</keyword>
<feature type="domain" description="Phosphatidic acid phosphatase type 2/haloperoxidase" evidence="8">
    <location>
        <begin position="94"/>
        <end position="208"/>
    </location>
</feature>
<accession>A0ABW1KF86</accession>
<dbReference type="PANTHER" id="PTHR14969:SF62">
    <property type="entry name" value="DECAPRENYLPHOSPHORYL-5-PHOSPHORIBOSE PHOSPHATASE RV3807C-RELATED"/>
    <property type="match status" value="1"/>
</dbReference>